<sequence length="154" mass="17781">MTSESAIRRLKNKLECGCLLRNMNGIPLAFTNTLRLKGGFSALTSYDKKNMCKYKQINFGILTLDDSKNVLVNGLPFSAWARQFGMINDHPKDVVQIKTQDGKWYGLKIVGVYDIRVLFDLDTKKANHIHFMNHKIAPKTIYEHEIRVNSYHYK</sequence>
<dbReference type="Proteomes" id="UP000244773">
    <property type="component" value="Segment"/>
</dbReference>
<organism evidence="1">
    <name type="scientific">Tetraselmis virus 1</name>
    <dbReference type="NCBI Taxonomy" id="2060617"/>
    <lineage>
        <taxon>Viruses</taxon>
        <taxon>Varidnaviria</taxon>
        <taxon>Bamfordvirae</taxon>
        <taxon>Nucleocytoviricota</taxon>
        <taxon>Megaviricetes</taxon>
        <taxon>Imitervirales</taxon>
        <taxon>Allomimiviridae</taxon>
        <taxon>Oceanusvirus</taxon>
        <taxon>Oceanusvirus kaneohense</taxon>
    </lineage>
</organism>
<evidence type="ECO:0000313" key="2">
    <source>
        <dbReference type="Proteomes" id="UP000244773"/>
    </source>
</evidence>
<dbReference type="EMBL" id="KY322437">
    <property type="protein sequence ID" value="AUF82534.1"/>
    <property type="molecule type" value="Genomic_DNA"/>
</dbReference>
<proteinExistence type="predicted"/>
<accession>A0A2P0VNQ2</accession>
<evidence type="ECO:0000313" key="1">
    <source>
        <dbReference type="EMBL" id="AUF82534.1"/>
    </source>
</evidence>
<protein>
    <submittedName>
        <fullName evidence="1">Uncharacterized protein</fullName>
    </submittedName>
</protein>
<reference evidence="1" key="1">
    <citation type="journal article" date="2018" name="Virology">
        <title>A giant virus infecting green algae encodes key fermentation genes.</title>
        <authorList>
            <person name="Schvarcz C.R."/>
            <person name="Steward G.F."/>
        </authorList>
    </citation>
    <scope>NUCLEOTIDE SEQUENCE [LARGE SCALE GENOMIC DNA]</scope>
</reference>
<gene>
    <name evidence="1" type="ORF">TetV_452</name>
</gene>
<name>A0A2P0VNQ2_9VIRU</name>
<keyword evidence="2" id="KW-1185">Reference proteome</keyword>